<dbReference type="Pfam" id="PF01875">
    <property type="entry name" value="Memo"/>
    <property type="match status" value="1"/>
</dbReference>
<comment type="similarity">
    <text evidence="1 2">Belongs to the MEMO1 family.</text>
</comment>
<evidence type="ECO:0000256" key="1">
    <source>
        <dbReference type="ARBA" id="ARBA00006315"/>
    </source>
</evidence>
<evidence type="ECO:0000313" key="3">
    <source>
        <dbReference type="EMBL" id="WGS66082.1"/>
    </source>
</evidence>
<dbReference type="EMBL" id="CP069362">
    <property type="protein sequence ID" value="WGS66082.1"/>
    <property type="molecule type" value="Genomic_DNA"/>
</dbReference>
<sequence>MRYPVVAGTFYPEKISELNDLMEEFFGELPDIPKNYIKPTGLISPHAGFVYSGKTASYGYYEIFKKGKIKSVIIIGPNHTGIGPNISVFPEGSWLTPYGEIEIDEKAKLLLSKLQIKGDYSAHHYEHSIEVQLPFLQYLYGNTFKIIPIILGDQSLKTSKMLAQVLKEIIDDGTLIIASSDLNHYESHELTIKKGKIIIKDLKKLDPELLYEDIKEYSISACGYGCINTLLYMGFDKVRILYHTTSAETFGDYNRTVGYLSAILEK</sequence>
<dbReference type="PANTHER" id="PTHR11060">
    <property type="entry name" value="PROTEIN MEMO1"/>
    <property type="match status" value="1"/>
</dbReference>
<dbReference type="Gene3D" id="3.40.830.10">
    <property type="entry name" value="LigB-like"/>
    <property type="match status" value="1"/>
</dbReference>
<protein>
    <recommendedName>
        <fullName evidence="2">MEMO1 family protein JRV97_05525</fullName>
    </recommendedName>
</protein>
<reference evidence="3 4" key="1">
    <citation type="submission" date="2021-02" db="EMBL/GenBank/DDBJ databases">
        <title>Characterization of Marinitoga sp. nov. str. BP5-C20A.</title>
        <authorList>
            <person name="Erauso G."/>
            <person name="Postec A."/>
        </authorList>
    </citation>
    <scope>NUCLEOTIDE SEQUENCE [LARGE SCALE GENOMIC DNA]</scope>
    <source>
        <strain evidence="3 4">BP5-C20A</strain>
    </source>
</reference>
<accession>A0ABY8PTX0</accession>
<dbReference type="InterPro" id="IPR002737">
    <property type="entry name" value="MEMO1_fam"/>
</dbReference>
<gene>
    <name evidence="3" type="primary">amrB</name>
    <name evidence="3" type="ORF">JRV97_05525</name>
</gene>
<dbReference type="PANTHER" id="PTHR11060:SF0">
    <property type="entry name" value="PROTEIN MEMO1"/>
    <property type="match status" value="1"/>
</dbReference>
<keyword evidence="4" id="KW-1185">Reference proteome</keyword>
<dbReference type="NCBIfam" id="TIGR04336">
    <property type="entry name" value="AmmeMemoSam_B"/>
    <property type="match status" value="1"/>
</dbReference>
<dbReference type="Proteomes" id="UP001232493">
    <property type="component" value="Chromosome"/>
</dbReference>
<evidence type="ECO:0000313" key="4">
    <source>
        <dbReference type="Proteomes" id="UP001232493"/>
    </source>
</evidence>
<dbReference type="CDD" id="cd07361">
    <property type="entry name" value="MEMO_like"/>
    <property type="match status" value="1"/>
</dbReference>
<organism evidence="3 4">
    <name type="scientific">Marinitoga aeolica</name>
    <dbReference type="NCBI Taxonomy" id="2809031"/>
    <lineage>
        <taxon>Bacteria</taxon>
        <taxon>Thermotogati</taxon>
        <taxon>Thermotogota</taxon>
        <taxon>Thermotogae</taxon>
        <taxon>Petrotogales</taxon>
        <taxon>Petrotogaceae</taxon>
        <taxon>Marinitoga</taxon>
    </lineage>
</organism>
<evidence type="ECO:0000256" key="2">
    <source>
        <dbReference type="HAMAP-Rule" id="MF_00055"/>
    </source>
</evidence>
<proteinExistence type="inferred from homology"/>
<dbReference type="HAMAP" id="MF_00055">
    <property type="entry name" value="MEMO1"/>
    <property type="match status" value="1"/>
</dbReference>
<name>A0ABY8PTX0_9BACT</name>